<evidence type="ECO:0000313" key="1">
    <source>
        <dbReference type="EMBL" id="GKX68682.1"/>
    </source>
</evidence>
<evidence type="ECO:0000313" key="2">
    <source>
        <dbReference type="Proteomes" id="UP001058074"/>
    </source>
</evidence>
<dbReference type="EMBL" id="BROD01000001">
    <property type="protein sequence ID" value="GKX68682.1"/>
    <property type="molecule type" value="Genomic_DNA"/>
</dbReference>
<organism evidence="1 2">
    <name type="scientific">Inconstantimicrobium mannanitabidum</name>
    <dbReference type="NCBI Taxonomy" id="1604901"/>
    <lineage>
        <taxon>Bacteria</taxon>
        <taxon>Bacillati</taxon>
        <taxon>Bacillota</taxon>
        <taxon>Clostridia</taxon>
        <taxon>Eubacteriales</taxon>
        <taxon>Clostridiaceae</taxon>
        <taxon>Inconstantimicrobium</taxon>
    </lineage>
</organism>
<gene>
    <name evidence="1" type="ORF">rsdtw13_39400</name>
</gene>
<name>A0ACB5RHW7_9CLOT</name>
<protein>
    <submittedName>
        <fullName evidence="1">Uncharacterized protein</fullName>
    </submittedName>
</protein>
<dbReference type="Proteomes" id="UP001058074">
    <property type="component" value="Unassembled WGS sequence"/>
</dbReference>
<comment type="caution">
    <text evidence="1">The sequence shown here is derived from an EMBL/GenBank/DDBJ whole genome shotgun (WGS) entry which is preliminary data.</text>
</comment>
<accession>A0ACB5RHW7</accession>
<reference evidence="1" key="1">
    <citation type="journal article" date="2025" name="Int. J. Syst. Evol. Microbiol.">
        <title>Inconstantimicrobium mannanitabidum sp. nov., a novel member of the family Clostridiaceae isolated from anoxic soil under the treatment of reductive soil disinfestation.</title>
        <authorList>
            <person name="Ueki A."/>
            <person name="Tonouchi A."/>
            <person name="Honma S."/>
            <person name="Kaku N."/>
            <person name="Ueki K."/>
        </authorList>
    </citation>
    <scope>NUCLEOTIDE SEQUENCE</scope>
    <source>
        <strain evidence="1">TW13</strain>
    </source>
</reference>
<keyword evidence="2" id="KW-1185">Reference proteome</keyword>
<proteinExistence type="predicted"/>
<sequence length="337" mass="36720">MVDKLKNYLHRVKSSPKAKILVGGLVIIGLATTVFSMRKTVIVSIDGKEQKIITYKGTVEGALHDNDIEIGPKDKVQPSVNSELSNNERIAIHRAVKVNVALDGKKLTLQSAEKTVADMFKAEGISVDTVDKVQPSEDMQLTNDMNITVIRVSSKEVTEVKTLDYETVIRNDENLDKSVSKTVQEGKNGDKELTYKVVYEDGKEVSRKLVAEKVTNKPVNKIVVKGSGESVALSRGDSVIYKKKLDMTATAYSIGNFTASGARTSRNPSGWSTIAVDPNVIPLGTKVYIPGYGLAIAADTGTAIKNNKIDLFMSSYSDACNWGLRSVELYIIAYPGQ</sequence>